<dbReference type="EMBL" id="CP011371">
    <property type="protein sequence ID" value="AKJ29180.1"/>
    <property type="molecule type" value="Genomic_DNA"/>
</dbReference>
<dbReference type="InterPro" id="IPR010451">
    <property type="entry name" value="Acetoacetate_decarboxylase"/>
</dbReference>
<evidence type="ECO:0000313" key="2">
    <source>
        <dbReference type="Proteomes" id="UP000035352"/>
    </source>
</evidence>
<evidence type="ECO:0008006" key="3">
    <source>
        <dbReference type="Google" id="ProtNLM"/>
    </source>
</evidence>
<sequence>MLTDFFDGIARWELPQYGTLAPLFFQDLGCITAVYTAATDAVRALLPRTEMRPIELLPGRCLMVFTALEYRQCDLDPYNELAMAVPIAFGQHVLPVADALKQALQMTMSAYIWQLPVTTERARVAGVDIAGYPKFVADIDFEELPGRRACTLARDGRRILRLSCETGAARDQRDVRLRSYTLRDGIPLVSNLLVRQLRCEEHLHGRAATLELGDDPLADTLRGLRLSDNPVASQYSPQAQAILFFPRNLADA</sequence>
<dbReference type="PATRIC" id="fig|413882.6.peg.2601"/>
<evidence type="ECO:0000313" key="1">
    <source>
        <dbReference type="EMBL" id="AKJ29180.1"/>
    </source>
</evidence>
<dbReference type="GO" id="GO:0016829">
    <property type="term" value="F:lyase activity"/>
    <property type="evidence" value="ECO:0007669"/>
    <property type="project" value="InterPro"/>
</dbReference>
<protein>
    <recommendedName>
        <fullName evidence="3">Acetoacetate decarboxylase</fullName>
    </recommendedName>
</protein>
<keyword evidence="2" id="KW-1185">Reference proteome</keyword>
<dbReference type="KEGG" id="pbh:AAW51_2489"/>
<accession>A0A0G3BRL0</accession>
<dbReference type="Pfam" id="PF06314">
    <property type="entry name" value="ADC"/>
    <property type="match status" value="1"/>
</dbReference>
<dbReference type="Gene3D" id="2.40.400.10">
    <property type="entry name" value="Acetoacetate decarboxylase-like"/>
    <property type="match status" value="1"/>
</dbReference>
<reference evidence="1 2" key="1">
    <citation type="submission" date="2015-05" db="EMBL/GenBank/DDBJ databases">
        <authorList>
            <person name="Tang B."/>
            <person name="Yu Y."/>
        </authorList>
    </citation>
    <scope>NUCLEOTIDE SEQUENCE [LARGE SCALE GENOMIC DNA]</scope>
    <source>
        <strain evidence="1 2">DSM 7029</strain>
    </source>
</reference>
<proteinExistence type="predicted"/>
<name>A0A0G3BRL0_9BURK</name>
<dbReference type="RefSeq" id="WP_047194874.1">
    <property type="nucleotide sequence ID" value="NZ_CP011371.1"/>
</dbReference>
<organism evidence="1 2">
    <name type="scientific">Caldimonas brevitalea</name>
    <dbReference type="NCBI Taxonomy" id="413882"/>
    <lineage>
        <taxon>Bacteria</taxon>
        <taxon>Pseudomonadati</taxon>
        <taxon>Pseudomonadota</taxon>
        <taxon>Betaproteobacteria</taxon>
        <taxon>Burkholderiales</taxon>
        <taxon>Sphaerotilaceae</taxon>
        <taxon>Caldimonas</taxon>
    </lineage>
</organism>
<dbReference type="Proteomes" id="UP000035352">
    <property type="component" value="Chromosome"/>
</dbReference>
<dbReference type="STRING" id="413882.AAW51_2489"/>
<gene>
    <name evidence="1" type="ORF">AAW51_2489</name>
</gene>
<dbReference type="SUPFAM" id="SSF160104">
    <property type="entry name" value="Acetoacetate decarboxylase-like"/>
    <property type="match status" value="1"/>
</dbReference>
<dbReference type="InterPro" id="IPR023375">
    <property type="entry name" value="ADC_dom_sf"/>
</dbReference>
<dbReference type="AlphaFoldDB" id="A0A0G3BRL0"/>
<dbReference type="OrthoDB" id="1633687at2"/>